<dbReference type="PANTHER" id="PTHR43531">
    <property type="entry name" value="PROTEIN ICFG"/>
    <property type="match status" value="1"/>
</dbReference>
<evidence type="ECO:0000256" key="4">
    <source>
        <dbReference type="SAM" id="MobiDB-lite"/>
    </source>
</evidence>
<feature type="transmembrane region" description="Helical" evidence="5">
    <location>
        <begin position="291"/>
        <end position="311"/>
    </location>
</feature>
<keyword evidence="5" id="KW-1133">Transmembrane helix</keyword>
<protein>
    <submittedName>
        <fullName evidence="9">HAMP domain-containing protein</fullName>
    </submittedName>
</protein>
<dbReference type="InterPro" id="IPR032255">
    <property type="entry name" value="HBM"/>
</dbReference>
<organism evidence="9 10">
    <name type="scientific">Nitratidesulfovibrio oxamicus</name>
    <dbReference type="NCBI Taxonomy" id="32016"/>
    <lineage>
        <taxon>Bacteria</taxon>
        <taxon>Pseudomonadati</taxon>
        <taxon>Thermodesulfobacteriota</taxon>
        <taxon>Desulfovibrionia</taxon>
        <taxon>Desulfovibrionales</taxon>
        <taxon>Desulfovibrionaceae</taxon>
        <taxon>Nitratidesulfovibrio</taxon>
    </lineage>
</organism>
<gene>
    <name evidence="9" type="ORF">FVW20_03435</name>
</gene>
<dbReference type="Proteomes" id="UP001194469">
    <property type="component" value="Unassembled WGS sequence"/>
</dbReference>
<evidence type="ECO:0000259" key="6">
    <source>
        <dbReference type="PROSITE" id="PS50111"/>
    </source>
</evidence>
<dbReference type="Pfam" id="PF00015">
    <property type="entry name" value="MCPsignal"/>
    <property type="match status" value="1"/>
</dbReference>
<accession>A0ABS0J1S8</accession>
<comment type="caution">
    <text evidence="9">The sequence shown here is derived from an EMBL/GenBank/DDBJ whole genome shotgun (WGS) entry which is preliminary data.</text>
</comment>
<proteinExistence type="inferred from homology"/>
<evidence type="ECO:0000313" key="9">
    <source>
        <dbReference type="EMBL" id="MBG3876102.1"/>
    </source>
</evidence>
<comment type="similarity">
    <text evidence="2">Belongs to the methyl-accepting chemotaxis (MCP) protein family.</text>
</comment>
<dbReference type="Pfam" id="PF00672">
    <property type="entry name" value="HAMP"/>
    <property type="match status" value="1"/>
</dbReference>
<dbReference type="InterPro" id="IPR004089">
    <property type="entry name" value="MCPsignal_dom"/>
</dbReference>
<dbReference type="SMART" id="SM00304">
    <property type="entry name" value="HAMP"/>
    <property type="match status" value="2"/>
</dbReference>
<dbReference type="Gene3D" id="6.10.340.10">
    <property type="match status" value="1"/>
</dbReference>
<keyword evidence="10" id="KW-1185">Reference proteome</keyword>
<feature type="domain" description="HAMP" evidence="7">
    <location>
        <begin position="313"/>
        <end position="365"/>
    </location>
</feature>
<name>A0ABS0J1S8_9BACT</name>
<dbReference type="EMBL" id="VRYY01000075">
    <property type="protein sequence ID" value="MBG3876102.1"/>
    <property type="molecule type" value="Genomic_DNA"/>
</dbReference>
<dbReference type="RefSeq" id="WP_196608307.1">
    <property type="nucleotide sequence ID" value="NZ_VRYY01000075.1"/>
</dbReference>
<reference evidence="9 10" key="1">
    <citation type="submission" date="2019-08" db="EMBL/GenBank/DDBJ databases">
        <authorList>
            <person name="Luo N."/>
        </authorList>
    </citation>
    <scope>NUCLEOTIDE SEQUENCE [LARGE SCALE GENOMIC DNA]</scope>
    <source>
        <strain evidence="9 10">NCIMB 9442</strain>
    </source>
</reference>
<evidence type="ECO:0000256" key="5">
    <source>
        <dbReference type="SAM" id="Phobius"/>
    </source>
</evidence>
<dbReference type="PROSITE" id="PS50885">
    <property type="entry name" value="HAMP"/>
    <property type="match status" value="1"/>
</dbReference>
<evidence type="ECO:0000256" key="1">
    <source>
        <dbReference type="ARBA" id="ARBA00022500"/>
    </source>
</evidence>
<keyword evidence="5" id="KW-0812">Transmembrane</keyword>
<dbReference type="Gene3D" id="1.10.287.950">
    <property type="entry name" value="Methyl-accepting chemotaxis protein"/>
    <property type="match status" value="1"/>
</dbReference>
<keyword evidence="5" id="KW-0472">Membrane</keyword>
<keyword evidence="3" id="KW-0807">Transducer</keyword>
<feature type="domain" description="HBM" evidence="8">
    <location>
        <begin position="38"/>
        <end position="286"/>
    </location>
</feature>
<dbReference type="SMART" id="SM00283">
    <property type="entry name" value="MA"/>
    <property type="match status" value="1"/>
</dbReference>
<dbReference type="PROSITE" id="PS50111">
    <property type="entry name" value="CHEMOTAXIS_TRANSDUC_2"/>
    <property type="match status" value="1"/>
</dbReference>
<evidence type="ECO:0000256" key="2">
    <source>
        <dbReference type="ARBA" id="ARBA00029447"/>
    </source>
</evidence>
<evidence type="ECO:0000259" key="8">
    <source>
        <dbReference type="PROSITE" id="PS51753"/>
    </source>
</evidence>
<evidence type="ECO:0000313" key="10">
    <source>
        <dbReference type="Proteomes" id="UP001194469"/>
    </source>
</evidence>
<feature type="domain" description="Methyl-accepting transducer" evidence="6">
    <location>
        <begin position="448"/>
        <end position="663"/>
    </location>
</feature>
<evidence type="ECO:0000259" key="7">
    <source>
        <dbReference type="PROSITE" id="PS50885"/>
    </source>
</evidence>
<feature type="compositionally biased region" description="Acidic residues" evidence="4">
    <location>
        <begin position="714"/>
        <end position="727"/>
    </location>
</feature>
<dbReference type="SMART" id="SM01358">
    <property type="entry name" value="HBM"/>
    <property type="match status" value="1"/>
</dbReference>
<dbReference type="InterPro" id="IPR051310">
    <property type="entry name" value="MCP_chemotaxis"/>
</dbReference>
<keyword evidence="1" id="KW-0145">Chemotaxis</keyword>
<dbReference type="SUPFAM" id="SSF58104">
    <property type="entry name" value="Methyl-accepting chemotaxis protein (MCP) signaling domain"/>
    <property type="match status" value="1"/>
</dbReference>
<dbReference type="InterPro" id="IPR003660">
    <property type="entry name" value="HAMP_dom"/>
</dbReference>
<dbReference type="PROSITE" id="PS51753">
    <property type="entry name" value="HBM"/>
    <property type="match status" value="1"/>
</dbReference>
<feature type="region of interest" description="Disordered" evidence="4">
    <location>
        <begin position="683"/>
        <end position="727"/>
    </location>
</feature>
<dbReference type="PANTHER" id="PTHR43531:SF11">
    <property type="entry name" value="METHYL-ACCEPTING CHEMOTAXIS PROTEIN 3"/>
    <property type="match status" value="1"/>
</dbReference>
<evidence type="ECO:0000256" key="3">
    <source>
        <dbReference type="PROSITE-ProRule" id="PRU00284"/>
    </source>
</evidence>
<sequence length="727" mass="78329">MLKNCSLFMKLSLGFGSLLLIVVGVIAFSWQQQQYLLRQSEVTGNTQTLVAGMEHSRVEVLYYLLNKGREHVRAFEAQHGRDAEGIAALRERLASDGVRGGGLDALGPMHADYRRKFLELDGVLTHREQTIRNAVQAANALQEGVERLHAARLSAVVQANPSLAPRRDELQTLVTLETEFLQSRVDVLYYLWRGDTDSLSRARMRLDKAISAASGLSASEGPGENWKLAATVLASARTYREQVEQLVKDEAERDSRMSGMASVADGVRNTVVAVKDAQQNRMEDAVRRSSVISLGVAGGALVLGLVFAILIGKSVRGGIARAAAVAEAVAQGETSLEVKAEGTDEVGRLLQAMHEMLQAERRVVETARELARGNVDIEVAMRGPRDDLMRALGEMVSVERSISRNASTLATGDLRVSLEPRGDNDRLLASLGNMVQRLSDVVRDVQVGAENVAAGSEELSATAEALSQGATEQAASVEQCSASMEEMVARIAQNAENARTTESIAVRAADDARDSGTAVAATLKAMREIASKISIIEEIARQTDLLALNAAIEAARAGEQGRGFAVVASEVRKLAERSQAAAAEITRLSGASLEVSERAGELLGKLVPDIERTSELVQEIAAASIEQREGASQVNEALHMLDQVIQQNAAASEEVASTSEELSAQAAHLQRTVAFFRLGTDMTPKVQRAPGPQPSAMPILKEGDPRRVRINLTDDADDTDDQDFERF</sequence>